<dbReference type="OrthoDB" id="86287at2157"/>
<protein>
    <submittedName>
        <fullName evidence="2">ABC-2 type transport system permease protein</fullName>
    </submittedName>
</protein>
<dbReference type="PANTHER" id="PTHR43471:SF1">
    <property type="entry name" value="ABC TRANSPORTER PERMEASE PROTEIN NOSY-RELATED"/>
    <property type="match status" value="1"/>
</dbReference>
<feature type="transmembrane region" description="Helical" evidence="1">
    <location>
        <begin position="102"/>
        <end position="124"/>
    </location>
</feature>
<dbReference type="PANTHER" id="PTHR43471">
    <property type="entry name" value="ABC TRANSPORTER PERMEASE"/>
    <property type="match status" value="1"/>
</dbReference>
<dbReference type="STRING" id="660518.SAMN05216218_10329"/>
<evidence type="ECO:0000313" key="3">
    <source>
        <dbReference type="Proteomes" id="UP000199076"/>
    </source>
</evidence>
<reference evidence="3" key="1">
    <citation type="submission" date="2016-10" db="EMBL/GenBank/DDBJ databases">
        <authorList>
            <person name="Varghese N."/>
            <person name="Submissions S."/>
        </authorList>
    </citation>
    <scope>NUCLEOTIDE SEQUENCE [LARGE SCALE GENOMIC DNA]</scope>
    <source>
        <strain evidence="3">IBRC-M 10760</strain>
    </source>
</reference>
<dbReference type="RefSeq" id="WP_092688482.1">
    <property type="nucleotide sequence ID" value="NZ_FNBK01000003.1"/>
</dbReference>
<gene>
    <name evidence="2" type="ORF">SAMN05216218_10329</name>
</gene>
<feature type="transmembrane region" description="Helical" evidence="1">
    <location>
        <begin position="21"/>
        <end position="39"/>
    </location>
</feature>
<dbReference type="Proteomes" id="UP000199076">
    <property type="component" value="Unassembled WGS sequence"/>
</dbReference>
<name>A0A1G7HI65_9EURY</name>
<accession>A0A1G7HI65</accession>
<keyword evidence="1" id="KW-0472">Membrane</keyword>
<keyword evidence="1" id="KW-0812">Transmembrane</keyword>
<evidence type="ECO:0000313" key="2">
    <source>
        <dbReference type="EMBL" id="SDE99964.1"/>
    </source>
</evidence>
<keyword evidence="1" id="KW-1133">Transmembrane helix</keyword>
<dbReference type="GO" id="GO:0005886">
    <property type="term" value="C:plasma membrane"/>
    <property type="evidence" value="ECO:0007669"/>
    <property type="project" value="UniProtKB-SubCell"/>
</dbReference>
<dbReference type="AlphaFoldDB" id="A0A1G7HI65"/>
<feature type="transmembrane region" description="Helical" evidence="1">
    <location>
        <begin position="242"/>
        <end position="260"/>
    </location>
</feature>
<feature type="transmembrane region" description="Helical" evidence="1">
    <location>
        <begin position="136"/>
        <end position="160"/>
    </location>
</feature>
<organism evidence="2 3">
    <name type="scientific">Halorientalis regularis</name>
    <dbReference type="NCBI Taxonomy" id="660518"/>
    <lineage>
        <taxon>Archaea</taxon>
        <taxon>Methanobacteriati</taxon>
        <taxon>Methanobacteriota</taxon>
        <taxon>Stenosarchaea group</taxon>
        <taxon>Halobacteria</taxon>
        <taxon>Halobacteriales</taxon>
        <taxon>Haloarculaceae</taxon>
        <taxon>Halorientalis</taxon>
    </lineage>
</organism>
<dbReference type="EMBL" id="FNBK01000003">
    <property type="protein sequence ID" value="SDE99964.1"/>
    <property type="molecule type" value="Genomic_DNA"/>
</dbReference>
<proteinExistence type="predicted"/>
<feature type="transmembrane region" description="Helical" evidence="1">
    <location>
        <begin position="51"/>
        <end position="75"/>
    </location>
</feature>
<dbReference type="GO" id="GO:0140359">
    <property type="term" value="F:ABC-type transporter activity"/>
    <property type="evidence" value="ECO:0007669"/>
    <property type="project" value="InterPro"/>
</dbReference>
<evidence type="ECO:0000256" key="1">
    <source>
        <dbReference type="SAM" id="Phobius"/>
    </source>
</evidence>
<feature type="transmembrane region" description="Helical" evidence="1">
    <location>
        <begin position="167"/>
        <end position="185"/>
    </location>
</feature>
<dbReference type="Pfam" id="PF12679">
    <property type="entry name" value="ABC2_membrane_2"/>
    <property type="match status" value="1"/>
</dbReference>
<sequence length="269" mass="28979">MSWDVIARQDWDLTVGERSTKALLGLLGFVIVVTAYVYPIGGSEPYTTGRFAGVVHGSLTTLVPIVGVLLGYNAVVSERESGALRLSLSLPHSRADIVFGKFLGRAGVVTAALVAALAVAGFLVVYPFGELEPLRYLAFVVFTVWFGGIWTGIGIAASIAASTKRRALVLALSVFFLFVMVWDALDDGLTLALDFAGLIDGELPGPLQFYFGLEPGRVFGRLTDGFVDPSATVEGAWYLSEWVALPLFVLWLVGPLGLAYRRFARRDLA</sequence>
<keyword evidence="3" id="KW-1185">Reference proteome</keyword>